<dbReference type="InterPro" id="IPR041667">
    <property type="entry name" value="Cupin_8"/>
</dbReference>
<dbReference type="SUPFAM" id="SSF51197">
    <property type="entry name" value="Clavaminate synthase-like"/>
    <property type="match status" value="1"/>
</dbReference>
<comment type="caution">
    <text evidence="2">The sequence shown here is derived from an EMBL/GenBank/DDBJ whole genome shotgun (WGS) entry which is preliminary data.</text>
</comment>
<evidence type="ECO:0000313" key="2">
    <source>
        <dbReference type="EMBL" id="OWF38917.1"/>
    </source>
</evidence>
<dbReference type="Gene3D" id="2.60.120.650">
    <property type="entry name" value="Cupin"/>
    <property type="match status" value="1"/>
</dbReference>
<evidence type="ECO:0000259" key="1">
    <source>
        <dbReference type="PROSITE" id="PS51184"/>
    </source>
</evidence>
<dbReference type="PANTHER" id="PTHR12461:SF18">
    <property type="entry name" value="JMJC DOMAIN-CONTAINING PROTEIN"/>
    <property type="match status" value="1"/>
</dbReference>
<evidence type="ECO:0000313" key="3">
    <source>
        <dbReference type="Proteomes" id="UP000242188"/>
    </source>
</evidence>
<dbReference type="EMBL" id="NEDP02005552">
    <property type="protein sequence ID" value="OWF38917.1"/>
    <property type="molecule type" value="Genomic_DNA"/>
</dbReference>
<feature type="domain" description="JmjC" evidence="1">
    <location>
        <begin position="124"/>
        <end position="286"/>
    </location>
</feature>
<proteinExistence type="predicted"/>
<dbReference type="Pfam" id="PF13621">
    <property type="entry name" value="Cupin_8"/>
    <property type="match status" value="1"/>
</dbReference>
<sequence length="410" mass="46849">MEDPFLLLVILTTLTCKHNIIGADLTKAPGHMKPFGYGRPMVEVEETFVTPDPETFWKNNVYALKPLKMKGAASISPAFSKWTDDYFLSLDMSNENTVTVETVKKESRQQKIVQMDFQRFVQEYNNSEIYMVNSVPQTICKDVVLPCPLQCQYLVEKGLVEALMWYSSGGTNSVVHTDSVDNINCLYRGKKEFILIDPSKYGDKVDLDHPEGSYSAVDVDSVDYTAYPGLAEVEYIHVSMEAGDCLYIPYRWIHQVRSYANNLAVNIWWNHHIAPEINLDLCNAQCDLDLTLDALEFRGFGEVTTVDGIRDHFETFLGVSSRVSFKRFQRALLGEDLDMLKERNAGDEHLLYLRQIFTVLDGNLDDILTKQEVKDATPENWTQIQKVMMEMDSYLDRTLGVADDNQHDEL</sequence>
<dbReference type="AlphaFoldDB" id="A0A210PQY6"/>
<dbReference type="PANTHER" id="PTHR12461">
    <property type="entry name" value="HYPOXIA-INDUCIBLE FACTOR 1 ALPHA INHIBITOR-RELATED"/>
    <property type="match status" value="1"/>
</dbReference>
<gene>
    <name evidence="2" type="ORF">KP79_PYT07601</name>
</gene>
<protein>
    <submittedName>
        <fullName evidence="2">tRNA wybutosine-synthesizing protein 5</fullName>
    </submittedName>
</protein>
<accession>A0A210PQY6</accession>
<dbReference type="SMART" id="SM00558">
    <property type="entry name" value="JmjC"/>
    <property type="match status" value="1"/>
</dbReference>
<dbReference type="STRING" id="6573.A0A210PQY6"/>
<organism evidence="2 3">
    <name type="scientific">Mizuhopecten yessoensis</name>
    <name type="common">Japanese scallop</name>
    <name type="synonym">Patinopecten yessoensis</name>
    <dbReference type="NCBI Taxonomy" id="6573"/>
    <lineage>
        <taxon>Eukaryota</taxon>
        <taxon>Metazoa</taxon>
        <taxon>Spiralia</taxon>
        <taxon>Lophotrochozoa</taxon>
        <taxon>Mollusca</taxon>
        <taxon>Bivalvia</taxon>
        <taxon>Autobranchia</taxon>
        <taxon>Pteriomorphia</taxon>
        <taxon>Pectinida</taxon>
        <taxon>Pectinoidea</taxon>
        <taxon>Pectinidae</taxon>
        <taxon>Mizuhopecten</taxon>
    </lineage>
</organism>
<dbReference type="OrthoDB" id="415358at2759"/>
<dbReference type="Proteomes" id="UP000242188">
    <property type="component" value="Unassembled WGS sequence"/>
</dbReference>
<dbReference type="InterPro" id="IPR003347">
    <property type="entry name" value="JmjC_dom"/>
</dbReference>
<name>A0A210PQY6_MIZYE</name>
<dbReference type="PROSITE" id="PS51184">
    <property type="entry name" value="JMJC"/>
    <property type="match status" value="1"/>
</dbReference>
<keyword evidence="3" id="KW-1185">Reference proteome</keyword>
<reference evidence="2 3" key="1">
    <citation type="journal article" date="2017" name="Nat. Ecol. Evol.">
        <title>Scallop genome provides insights into evolution of bilaterian karyotype and development.</title>
        <authorList>
            <person name="Wang S."/>
            <person name="Zhang J."/>
            <person name="Jiao W."/>
            <person name="Li J."/>
            <person name="Xun X."/>
            <person name="Sun Y."/>
            <person name="Guo X."/>
            <person name="Huan P."/>
            <person name="Dong B."/>
            <person name="Zhang L."/>
            <person name="Hu X."/>
            <person name="Sun X."/>
            <person name="Wang J."/>
            <person name="Zhao C."/>
            <person name="Wang Y."/>
            <person name="Wang D."/>
            <person name="Huang X."/>
            <person name="Wang R."/>
            <person name="Lv J."/>
            <person name="Li Y."/>
            <person name="Zhang Z."/>
            <person name="Liu B."/>
            <person name="Lu W."/>
            <person name="Hui Y."/>
            <person name="Liang J."/>
            <person name="Zhou Z."/>
            <person name="Hou R."/>
            <person name="Li X."/>
            <person name="Liu Y."/>
            <person name="Li H."/>
            <person name="Ning X."/>
            <person name="Lin Y."/>
            <person name="Zhao L."/>
            <person name="Xing Q."/>
            <person name="Dou J."/>
            <person name="Li Y."/>
            <person name="Mao J."/>
            <person name="Guo H."/>
            <person name="Dou H."/>
            <person name="Li T."/>
            <person name="Mu C."/>
            <person name="Jiang W."/>
            <person name="Fu Q."/>
            <person name="Fu X."/>
            <person name="Miao Y."/>
            <person name="Liu J."/>
            <person name="Yu Q."/>
            <person name="Li R."/>
            <person name="Liao H."/>
            <person name="Li X."/>
            <person name="Kong Y."/>
            <person name="Jiang Z."/>
            <person name="Chourrout D."/>
            <person name="Li R."/>
            <person name="Bao Z."/>
        </authorList>
    </citation>
    <scope>NUCLEOTIDE SEQUENCE [LARGE SCALE GENOMIC DNA]</scope>
    <source>
        <strain evidence="2 3">PY_sf001</strain>
    </source>
</reference>